<evidence type="ECO:0000256" key="3">
    <source>
        <dbReference type="ARBA" id="ARBA00022692"/>
    </source>
</evidence>
<feature type="transmembrane region" description="Helical" evidence="6">
    <location>
        <begin position="39"/>
        <end position="57"/>
    </location>
</feature>
<dbReference type="PANTHER" id="PTHR43370">
    <property type="entry name" value="SUGAR ABC TRANSPORTER INTEGRAL MEMBRANE PROTEIN-RELATED"/>
    <property type="match status" value="1"/>
</dbReference>
<proteinExistence type="predicted"/>
<evidence type="ECO:0000256" key="1">
    <source>
        <dbReference type="ARBA" id="ARBA00004651"/>
    </source>
</evidence>
<evidence type="ECO:0000313" key="8">
    <source>
        <dbReference type="Proteomes" id="UP000014155"/>
    </source>
</evidence>
<dbReference type="Proteomes" id="UP000014155">
    <property type="component" value="Unassembled WGS sequence"/>
</dbReference>
<keyword evidence="5 6" id="KW-0472">Membrane</keyword>
<accession>S0FP57</accession>
<evidence type="ECO:0000256" key="4">
    <source>
        <dbReference type="ARBA" id="ARBA00022989"/>
    </source>
</evidence>
<gene>
    <name evidence="7" type="ORF">CTER_5150</name>
</gene>
<evidence type="ECO:0000313" key="7">
    <source>
        <dbReference type="EMBL" id="EMS74015.1"/>
    </source>
</evidence>
<feature type="transmembrane region" description="Helical" evidence="6">
    <location>
        <begin position="249"/>
        <end position="268"/>
    </location>
</feature>
<evidence type="ECO:0000256" key="5">
    <source>
        <dbReference type="ARBA" id="ARBA00023136"/>
    </source>
</evidence>
<dbReference type="Pfam" id="PF02653">
    <property type="entry name" value="BPD_transp_2"/>
    <property type="match status" value="1"/>
</dbReference>
<dbReference type="PATRIC" id="fig|1195236.3.peg.256"/>
<keyword evidence="3 6" id="KW-0812">Transmembrane</keyword>
<dbReference type="GO" id="GO:0005886">
    <property type="term" value="C:plasma membrane"/>
    <property type="evidence" value="ECO:0007669"/>
    <property type="project" value="UniProtKB-SubCell"/>
</dbReference>
<dbReference type="InterPro" id="IPR001851">
    <property type="entry name" value="ABC_transp_permease"/>
</dbReference>
<dbReference type="AlphaFoldDB" id="S0FP57"/>
<dbReference type="EMBL" id="AORV01000008">
    <property type="protein sequence ID" value="EMS74015.1"/>
    <property type="molecule type" value="Genomic_DNA"/>
</dbReference>
<feature type="transmembrane region" description="Helical" evidence="6">
    <location>
        <begin position="274"/>
        <end position="292"/>
    </location>
</feature>
<comment type="caution">
    <text evidence="7">The sequence shown here is derived from an EMBL/GenBank/DDBJ whole genome shotgun (WGS) entry which is preliminary data.</text>
</comment>
<feature type="transmembrane region" description="Helical" evidence="6">
    <location>
        <begin position="196"/>
        <end position="218"/>
    </location>
</feature>
<feature type="transmembrane region" description="Helical" evidence="6">
    <location>
        <begin position="224"/>
        <end position="242"/>
    </location>
</feature>
<comment type="subcellular location">
    <subcellularLocation>
        <location evidence="1">Cell membrane</location>
        <topology evidence="1">Multi-pass membrane protein</topology>
    </subcellularLocation>
</comment>
<name>S0FP57_RUMCE</name>
<feature type="transmembrane region" description="Helical" evidence="6">
    <location>
        <begin position="92"/>
        <end position="110"/>
    </location>
</feature>
<dbReference type="RefSeq" id="WP_004623044.1">
    <property type="nucleotide sequence ID" value="NZ_AORV01000008.1"/>
</dbReference>
<keyword evidence="8" id="KW-1185">Reference proteome</keyword>
<protein>
    <submittedName>
        <fullName evidence="7">Putative ABC-type transport system, permease component</fullName>
    </submittedName>
</protein>
<feature type="transmembrane region" description="Helical" evidence="6">
    <location>
        <begin position="149"/>
        <end position="166"/>
    </location>
</feature>
<dbReference type="eggNOG" id="COG1079">
    <property type="taxonomic scope" value="Bacteria"/>
</dbReference>
<evidence type="ECO:0000256" key="6">
    <source>
        <dbReference type="SAM" id="Phobius"/>
    </source>
</evidence>
<keyword evidence="4 6" id="KW-1133">Transmembrane helix</keyword>
<sequence length="313" mass="33238">MTFINILTFILTGAVTAGTPLLFATLGEIITEKVGQLNLGVEGMMLMGAVIGFSAALSTGNPVLGILAGMIAGACGALIFAFLTITLRANQIVSGLSLTIFGTGFSSFVGQKMVGQGLADSVRNSFAPIKLPLLGDIPVLGPALFNQNVLVYAGYVVAVILAIYLYKTRLGLNMRMVGENPGAADTAGINVALYKYVHILIGGMLCGIAGAYMSMITVPSWQDGVTGGRGWIAVALVIFVTWNPYKAMLGSYFFGALSILGLYLQGYVHIPQSIFDMLPYFATIIVLIMISLKKSKENNPPKALGEPYFREDR</sequence>
<reference evidence="7 8" key="1">
    <citation type="journal article" date="2013" name="Genome Announc.">
        <title>Draft Genome Sequence of the Cellulolytic, Mesophilic, Anaerobic Bacterium Clostridium termitidis Strain CT1112 (DSM 5398).</title>
        <authorList>
            <person name="Lal S."/>
            <person name="Ramachandran U."/>
            <person name="Zhang X."/>
            <person name="Munir R."/>
            <person name="Sparling R."/>
            <person name="Levin D.B."/>
        </authorList>
    </citation>
    <scope>NUCLEOTIDE SEQUENCE [LARGE SCALE GENOMIC DNA]</scope>
    <source>
        <strain evidence="7 8">CT1112</strain>
    </source>
</reference>
<feature type="transmembrane region" description="Helical" evidence="6">
    <location>
        <begin position="63"/>
        <end position="85"/>
    </location>
</feature>
<keyword evidence="2" id="KW-1003">Cell membrane</keyword>
<dbReference type="STRING" id="1195236.CTER_5150"/>
<organism evidence="7 8">
    <name type="scientific">Ruminiclostridium cellobioparum subsp. termitidis CT1112</name>
    <dbReference type="NCBI Taxonomy" id="1195236"/>
    <lineage>
        <taxon>Bacteria</taxon>
        <taxon>Bacillati</taxon>
        <taxon>Bacillota</taxon>
        <taxon>Clostridia</taxon>
        <taxon>Eubacteriales</taxon>
        <taxon>Oscillospiraceae</taxon>
        <taxon>Ruminiclostridium</taxon>
    </lineage>
</organism>
<dbReference type="CDD" id="cd06580">
    <property type="entry name" value="TM_PBP1_transp_TpRbsC_like"/>
    <property type="match status" value="1"/>
</dbReference>
<feature type="transmembrane region" description="Helical" evidence="6">
    <location>
        <begin position="6"/>
        <end position="27"/>
    </location>
</feature>
<evidence type="ECO:0000256" key="2">
    <source>
        <dbReference type="ARBA" id="ARBA00022475"/>
    </source>
</evidence>
<dbReference type="PANTHER" id="PTHR43370:SF2">
    <property type="entry name" value="ABC TRANSPORTER PERMEASE PROTEIN"/>
    <property type="match status" value="1"/>
</dbReference>
<dbReference type="GO" id="GO:0022857">
    <property type="term" value="F:transmembrane transporter activity"/>
    <property type="evidence" value="ECO:0007669"/>
    <property type="project" value="InterPro"/>
</dbReference>